<feature type="region of interest" description="Disordered" evidence="3">
    <location>
        <begin position="1"/>
        <end position="36"/>
    </location>
</feature>
<comment type="subcellular location">
    <subcellularLocation>
        <location evidence="1">Nucleus</location>
    </subcellularLocation>
</comment>
<dbReference type="Proteomes" id="UP001234989">
    <property type="component" value="Chromosome 10"/>
</dbReference>
<dbReference type="GO" id="GO:0005634">
    <property type="term" value="C:nucleus"/>
    <property type="evidence" value="ECO:0007669"/>
    <property type="project" value="UniProtKB-SubCell"/>
</dbReference>
<dbReference type="InterPro" id="IPR044251">
    <property type="entry name" value="LHP1-like"/>
</dbReference>
<evidence type="ECO:0000256" key="3">
    <source>
        <dbReference type="SAM" id="MobiDB-lite"/>
    </source>
</evidence>
<keyword evidence="7" id="KW-1185">Reference proteome</keyword>
<evidence type="ECO:0000256" key="4">
    <source>
        <dbReference type="SAM" id="Phobius"/>
    </source>
</evidence>
<gene>
    <name evidence="6" type="ORF">MTR67_043644</name>
</gene>
<keyword evidence="2" id="KW-0539">Nucleus</keyword>
<dbReference type="SUPFAM" id="SSF54160">
    <property type="entry name" value="Chromo domain-like"/>
    <property type="match status" value="1"/>
</dbReference>
<proteinExistence type="predicted"/>
<evidence type="ECO:0000259" key="5">
    <source>
        <dbReference type="PROSITE" id="PS50013"/>
    </source>
</evidence>
<reference evidence="6" key="1">
    <citation type="submission" date="2023-08" db="EMBL/GenBank/DDBJ databases">
        <title>A de novo genome assembly of Solanum verrucosum Schlechtendal, a Mexican diploid species geographically isolated from the other diploid A-genome species in potato relatives.</title>
        <authorList>
            <person name="Hosaka K."/>
        </authorList>
    </citation>
    <scope>NUCLEOTIDE SEQUENCE</scope>
    <source>
        <tissue evidence="6">Young leaves</tissue>
    </source>
</reference>
<dbReference type="InterPro" id="IPR023779">
    <property type="entry name" value="Chromodomain_CS"/>
</dbReference>
<feature type="domain" description="Chromo" evidence="5">
    <location>
        <begin position="56"/>
        <end position="106"/>
    </location>
</feature>
<dbReference type="PROSITE" id="PS50013">
    <property type="entry name" value="CHROMO_2"/>
    <property type="match status" value="1"/>
</dbReference>
<feature type="region of interest" description="Disordered" evidence="3">
    <location>
        <begin position="144"/>
        <end position="170"/>
    </location>
</feature>
<feature type="compositionally biased region" description="Polar residues" evidence="3">
    <location>
        <begin position="1"/>
        <end position="16"/>
    </location>
</feature>
<dbReference type="Gene3D" id="2.40.50.40">
    <property type="match status" value="1"/>
</dbReference>
<keyword evidence="4" id="KW-1133">Transmembrane helix</keyword>
<dbReference type="AlphaFoldDB" id="A0AAF0UQN9"/>
<keyword evidence="4" id="KW-0812">Transmembrane</keyword>
<keyword evidence="4" id="KW-0472">Membrane</keyword>
<feature type="compositionally biased region" description="Basic and acidic residues" evidence="3">
    <location>
        <begin position="155"/>
        <end position="169"/>
    </location>
</feature>
<dbReference type="InterPro" id="IPR023780">
    <property type="entry name" value="Chromo_domain"/>
</dbReference>
<organism evidence="6 7">
    <name type="scientific">Solanum verrucosum</name>
    <dbReference type="NCBI Taxonomy" id="315347"/>
    <lineage>
        <taxon>Eukaryota</taxon>
        <taxon>Viridiplantae</taxon>
        <taxon>Streptophyta</taxon>
        <taxon>Embryophyta</taxon>
        <taxon>Tracheophyta</taxon>
        <taxon>Spermatophyta</taxon>
        <taxon>Magnoliopsida</taxon>
        <taxon>eudicotyledons</taxon>
        <taxon>Gunneridae</taxon>
        <taxon>Pentapetalae</taxon>
        <taxon>asterids</taxon>
        <taxon>lamiids</taxon>
        <taxon>Solanales</taxon>
        <taxon>Solanaceae</taxon>
        <taxon>Solanoideae</taxon>
        <taxon>Solaneae</taxon>
        <taxon>Solanum</taxon>
    </lineage>
</organism>
<dbReference type="CDD" id="cd00024">
    <property type="entry name" value="CD_CSD"/>
    <property type="match status" value="1"/>
</dbReference>
<dbReference type="InterPro" id="IPR016197">
    <property type="entry name" value="Chromo-like_dom_sf"/>
</dbReference>
<evidence type="ECO:0000313" key="6">
    <source>
        <dbReference type="EMBL" id="WMV50259.1"/>
    </source>
</evidence>
<dbReference type="Pfam" id="PF00385">
    <property type="entry name" value="Chromo"/>
    <property type="match status" value="1"/>
</dbReference>
<protein>
    <recommendedName>
        <fullName evidence="5">Chromo domain-containing protein</fullName>
    </recommendedName>
</protein>
<dbReference type="PROSITE" id="PS00598">
    <property type="entry name" value="CHROMO_1"/>
    <property type="match status" value="1"/>
</dbReference>
<name>A0AAF0UQN9_SOLVR</name>
<evidence type="ECO:0000256" key="1">
    <source>
        <dbReference type="ARBA" id="ARBA00004123"/>
    </source>
</evidence>
<evidence type="ECO:0000313" key="7">
    <source>
        <dbReference type="Proteomes" id="UP001234989"/>
    </source>
</evidence>
<dbReference type="PANTHER" id="PTHR47240:SF2">
    <property type="entry name" value="CHROMO DOMAIN-CONTAINING PROTEIN LHP1"/>
    <property type="match status" value="1"/>
</dbReference>
<dbReference type="GO" id="GO:0031507">
    <property type="term" value="P:heterochromatin formation"/>
    <property type="evidence" value="ECO:0007669"/>
    <property type="project" value="InterPro"/>
</dbReference>
<evidence type="ECO:0000256" key="2">
    <source>
        <dbReference type="ARBA" id="ARBA00023242"/>
    </source>
</evidence>
<sequence length="541" mass="59309">MKGGKNKNSGLVSDTETAPPCDDVNESEGAAEGDVGIQQQELTANDQKPKLAEGFYEIETVRRKRIRKGKIQYLIKWRGWPETANTWEPVDNLMTCYDVIDAFEERCFFYTFTFMTFYTIGLEYGFLFLLLSFAFSSLQQRSTRKRKRTPGVNHSEIKTKQQHKQEQHSPADTVPAVKLRIIEEPVPSPPLATLDHVDRNGSGLNNFKVPNDNDLMLDSSLKEIEEQNKLNLKLSELKGLMATIEASVEKGAIKASVENGAKEASVENGVLATKEASVENGMLATKEASVVKRSMTAKDASVENRVMATKEASVKMGVMETNEASVKMGVMITKEASMEDGVMATKEASVVKGKEASVENVVIATKEVSVDEGVMMTKEASADRSNNAFTNGFSMANGTESLQSGRCTGAKRRKSASVRRFIQQATSGVVKDLQDAVANATSGHLVALVQEEIHDQGLVGNVLGCNNKCDQFKDTYAITEIIKAENYSPPDIENGLKDVSVTFRAKRSDGTEVVVDNKFMKTNNPLLVALFLVLLLILSSS</sequence>
<dbReference type="SMART" id="SM00298">
    <property type="entry name" value="CHROMO"/>
    <property type="match status" value="1"/>
</dbReference>
<feature type="transmembrane region" description="Helical" evidence="4">
    <location>
        <begin position="524"/>
        <end position="540"/>
    </location>
</feature>
<dbReference type="PANTHER" id="PTHR47240">
    <property type="entry name" value="CHROMO DOMAIN-CONTAINING PROTEIN LHP1"/>
    <property type="match status" value="1"/>
</dbReference>
<dbReference type="InterPro" id="IPR000953">
    <property type="entry name" value="Chromo/chromo_shadow_dom"/>
</dbReference>
<feature type="transmembrane region" description="Helical" evidence="4">
    <location>
        <begin position="108"/>
        <end position="138"/>
    </location>
</feature>
<dbReference type="EMBL" id="CP133621">
    <property type="protein sequence ID" value="WMV50259.1"/>
    <property type="molecule type" value="Genomic_DNA"/>
</dbReference>
<accession>A0AAF0UQN9</accession>